<dbReference type="EMBL" id="JAAGVY010000075">
    <property type="protein sequence ID" value="NEN25745.1"/>
    <property type="molecule type" value="Genomic_DNA"/>
</dbReference>
<reference evidence="1 2" key="1">
    <citation type="submission" date="2020-02" db="EMBL/GenBank/DDBJ databases">
        <title>Out from the shadows clarifying the taxonomy of the family Cryomorphaceae and related taxa by utilizing the GTDB taxonomic framework.</title>
        <authorList>
            <person name="Bowman J.P."/>
        </authorList>
    </citation>
    <scope>NUCLEOTIDE SEQUENCE [LARGE SCALE GENOMIC DNA]</scope>
    <source>
        <strain evidence="1 2">QSSC 1-22</strain>
    </source>
</reference>
<dbReference type="PANTHER" id="PTHR35580">
    <property type="entry name" value="CELL SURFACE GLYCOPROTEIN (S-LAYER PROTEIN)-LIKE PROTEIN"/>
    <property type="match status" value="1"/>
</dbReference>
<protein>
    <recommendedName>
        <fullName evidence="3">PQQ-binding-like beta-propeller repeat protein</fullName>
    </recommendedName>
</protein>
<accession>A0A7K3WYJ8</accession>
<proteinExistence type="predicted"/>
<dbReference type="Gene3D" id="2.120.10.30">
    <property type="entry name" value="TolB, C-terminal domain"/>
    <property type="match status" value="1"/>
</dbReference>
<gene>
    <name evidence="1" type="ORF">G3O08_19835</name>
</gene>
<organism evidence="1 2">
    <name type="scientific">Cryomorpha ignava</name>
    <dbReference type="NCBI Taxonomy" id="101383"/>
    <lineage>
        <taxon>Bacteria</taxon>
        <taxon>Pseudomonadati</taxon>
        <taxon>Bacteroidota</taxon>
        <taxon>Flavobacteriia</taxon>
        <taxon>Flavobacteriales</taxon>
        <taxon>Cryomorphaceae</taxon>
        <taxon>Cryomorpha</taxon>
    </lineage>
</organism>
<dbReference type="AlphaFoldDB" id="A0A7K3WYJ8"/>
<dbReference type="RefSeq" id="WP_163287191.1">
    <property type="nucleotide sequence ID" value="NZ_JAAGVY010000075.1"/>
</dbReference>
<dbReference type="Proteomes" id="UP000486602">
    <property type="component" value="Unassembled WGS sequence"/>
</dbReference>
<dbReference type="InterPro" id="IPR011042">
    <property type="entry name" value="6-blade_b-propeller_TolB-like"/>
</dbReference>
<sequence>MIKNEEIKMPKFHFFKRLFYITQLYSLAPSFMRILKKRIKTPFELTRQKFSLVAMLLSFGLLSSVLLISSQVFAQEYLDIESNNIRIDPEWSKTYASGENIWAYDVKSDIYGNVYSTGYFHRSLKIGGKYIAQSTECSRSCPDTYFLMKHDNNGKLLWIRYANGNSRPSKIVIDKQGDIFVAGSVFSRALVFTSVGTTTVKLDKPNDFKSGIFIAKYDSSGRILKTQFFTEGNNEHASDFVIDNKGNIYIAGGYQFESYDKPREIQVASLLMKFNPQFEFMWKQVGDTIGRSNISSIFIDEKANIYLTASFTSNIRFWKTEFLSSNIKGSSILAKFNEKGKLLWAIDSIGKIGIGSGQGIVCDKKENVYVSVGSLGGFSIMKINKRGKLQWINRITGKISNNNQKMIIDDKDNVYLCGEGYGAVFGTQSSELFSYKSIGSTDFYIAKYNSKGECIWLKAGGGKGTDYCKSISLYRNDLFAFGWFSSDMSFNKTVLKNDHGDAFWLAKFDLNKLEEIDNSLQKTGDNSDDLQEKYRVNEISCECYQYAEKRKRYIPPLNLLIPDDSFNKMTGWKYIGKDNIGESVFSEGLRYTSTFDGAFYSMVIIAYEPIRLMHPDNTFALNLTPCTNENNTHELPVHAGYKHLINKYIPGYDYKSFDKSAQSYFKVLLNMFGGTVEEILNKVLFNYEMTDIQPFISNVNSKYNIEIELDSLNEEETISNILSELERKNIDFSDFILSEFILTDSSHHTINDVEKSRMYFIFSERIGNFTFENIDRVIYPQVTATITTKTIGIEINENVIRRWDAIKNEPAKDQKGKFLPANILADITTLNYTTSKGIEVPIKDVCVTRSEIAGTGILLNFTKAQLCSSKEKHSNILEYSNYPLFITDSVPGSEYRTQYVYDSLLTDFTGLIIQDGTLNIPFKNRVITVSGSNIILNNNFISGSFKLPIDDMVDSLKTTSTLKIPIDESFIETTMDELDEYFKNIGLKNLKFVIDGRFLKVFFKKTTLQP</sequence>
<evidence type="ECO:0000313" key="1">
    <source>
        <dbReference type="EMBL" id="NEN25745.1"/>
    </source>
</evidence>
<name>A0A7K3WYJ8_9FLAO</name>
<dbReference type="SUPFAM" id="SSF101898">
    <property type="entry name" value="NHL repeat"/>
    <property type="match status" value="1"/>
</dbReference>
<comment type="caution">
    <text evidence="1">The sequence shown here is derived from an EMBL/GenBank/DDBJ whole genome shotgun (WGS) entry which is preliminary data.</text>
</comment>
<evidence type="ECO:0000313" key="2">
    <source>
        <dbReference type="Proteomes" id="UP000486602"/>
    </source>
</evidence>
<evidence type="ECO:0008006" key="3">
    <source>
        <dbReference type="Google" id="ProtNLM"/>
    </source>
</evidence>
<dbReference type="InterPro" id="IPR052918">
    <property type="entry name" value="Motility_Chemotaxis_Reg"/>
</dbReference>
<keyword evidence="2" id="KW-1185">Reference proteome</keyword>
<dbReference type="PANTHER" id="PTHR35580:SF1">
    <property type="entry name" value="PHYTASE-LIKE DOMAIN-CONTAINING PROTEIN"/>
    <property type="match status" value="1"/>
</dbReference>